<keyword evidence="2 5" id="KW-0479">Metal-binding</keyword>
<keyword evidence="1 5" id="KW-0056">Arginine metabolism</keyword>
<dbReference type="EMBL" id="CP080095">
    <property type="protein sequence ID" value="QYD70885.1"/>
    <property type="molecule type" value="Genomic_DNA"/>
</dbReference>
<evidence type="ECO:0000256" key="4">
    <source>
        <dbReference type="ARBA" id="ARBA00022833"/>
    </source>
</evidence>
<evidence type="ECO:0000256" key="5">
    <source>
        <dbReference type="HAMAP-Rule" id="MF_00767"/>
    </source>
</evidence>
<name>A0ABX8UVD0_9BURK</name>
<dbReference type="Pfam" id="PF04952">
    <property type="entry name" value="AstE_AspA_hybrid"/>
    <property type="match status" value="1"/>
</dbReference>
<evidence type="ECO:0000313" key="10">
    <source>
        <dbReference type="Proteomes" id="UP000826462"/>
    </source>
</evidence>
<evidence type="ECO:0000256" key="2">
    <source>
        <dbReference type="ARBA" id="ARBA00022723"/>
    </source>
</evidence>
<accession>A0ABX8UVD0</accession>
<protein>
    <recommendedName>
        <fullName evidence="5 6">Succinylglutamate desuccinylase</fullName>
        <ecNumber evidence="5 6">3.5.1.96</ecNumber>
    </recommendedName>
</protein>
<evidence type="ECO:0000259" key="7">
    <source>
        <dbReference type="Pfam" id="PF04952"/>
    </source>
</evidence>
<dbReference type="NCBIfam" id="NF003706">
    <property type="entry name" value="PRK05324.1"/>
    <property type="match status" value="1"/>
</dbReference>
<keyword evidence="4 5" id="KW-0862">Zinc</keyword>
<evidence type="ECO:0000256" key="3">
    <source>
        <dbReference type="ARBA" id="ARBA00022801"/>
    </source>
</evidence>
<dbReference type="HAMAP" id="MF_00767">
    <property type="entry name" value="Arg_catab_AstE"/>
    <property type="match status" value="1"/>
</dbReference>
<dbReference type="RefSeq" id="WP_219800188.1">
    <property type="nucleotide sequence ID" value="NZ_CP080095.1"/>
</dbReference>
<feature type="binding site" evidence="5">
    <location>
        <position position="165"/>
    </location>
    <ligand>
        <name>Zn(2+)</name>
        <dbReference type="ChEBI" id="CHEBI:29105"/>
    </ligand>
</feature>
<dbReference type="InterPro" id="IPR016681">
    <property type="entry name" value="SuccinylGlu_desuccinylase"/>
</dbReference>
<comment type="catalytic activity">
    <reaction evidence="5">
        <text>N-succinyl-L-glutamate + H2O = L-glutamate + succinate</text>
        <dbReference type="Rhea" id="RHEA:15169"/>
        <dbReference type="ChEBI" id="CHEBI:15377"/>
        <dbReference type="ChEBI" id="CHEBI:29985"/>
        <dbReference type="ChEBI" id="CHEBI:30031"/>
        <dbReference type="ChEBI" id="CHEBI:58763"/>
        <dbReference type="EC" id="3.5.1.96"/>
    </reaction>
</comment>
<dbReference type="CDD" id="cd03855">
    <property type="entry name" value="M14_ASTE"/>
    <property type="match status" value="1"/>
</dbReference>
<evidence type="ECO:0000313" key="9">
    <source>
        <dbReference type="EMBL" id="QYD70885.1"/>
    </source>
</evidence>
<keyword evidence="10" id="KW-1185">Reference proteome</keyword>
<dbReference type="Proteomes" id="UP000826462">
    <property type="component" value="Chromosome 1"/>
</dbReference>
<feature type="domain" description="Succinylglutamate desuccinylase/Aspartoacylase catalytic" evidence="8">
    <location>
        <begin position="60"/>
        <end position="253"/>
    </location>
</feature>
<comment type="function">
    <text evidence="5">Transforms N(2)-succinylglutamate into succinate and glutamate.</text>
</comment>
<feature type="binding site" evidence="5">
    <location>
        <position position="69"/>
    </location>
    <ligand>
        <name>Zn(2+)</name>
        <dbReference type="ChEBI" id="CHEBI:29105"/>
    </ligand>
</feature>
<sequence length="365" mass="39870">MLDDFLAYTLGGHAPDATQREGVCANGVRWNWLDDGVLQFEPAAAGRNAGHDADHEAAVHSVLASAGIHGDETAPIELLSMIVRDIANGRARLTCRLLVVLGNVAAMRAACRYIDDDLNRLFSGRHTQLPASREAPRAAALERAAAQFFANAPQRRSARWHIDMHTAIRASVFERFALLPHTGEPMSRAMFAWLRDANIAAVLVHSAKSTTYSHFTSEACGADACTLELGKVRPFGQNDLARFAGADRALRNLISGQCDDRRAHARSIDATASRDVQKAIPLPRVFTVIDQITKHSDAFELLVEADVPNFTAYPQHTLIARDGGYRYTVSHPEERIVFPNPSVKPGLRAGLMVVETTEHALASLQ</sequence>
<feature type="binding site" evidence="5">
    <location>
        <position position="72"/>
    </location>
    <ligand>
        <name>Zn(2+)</name>
        <dbReference type="ChEBI" id="CHEBI:29105"/>
    </ligand>
</feature>
<dbReference type="PANTHER" id="PTHR15162">
    <property type="entry name" value="ASPARTOACYLASE"/>
    <property type="match status" value="1"/>
</dbReference>
<evidence type="ECO:0000259" key="8">
    <source>
        <dbReference type="Pfam" id="PF24827"/>
    </source>
</evidence>
<keyword evidence="3 5" id="KW-0378">Hydrolase</keyword>
<comment type="similarity">
    <text evidence="5">Belongs to the AspA/AstE family. Succinylglutamate desuccinylase subfamily.</text>
</comment>
<evidence type="ECO:0000256" key="6">
    <source>
        <dbReference type="NCBIfam" id="TIGR03242"/>
    </source>
</evidence>
<proteinExistence type="inferred from homology"/>
<comment type="pathway">
    <text evidence="5">Amino-acid degradation; L-arginine degradation via AST pathway; L-glutamate and succinate from L-arginine: step 5/5.</text>
</comment>
<feature type="domain" description="AstE/AspA barrel-sandwich hybrid" evidence="7">
    <location>
        <begin position="284"/>
        <end position="355"/>
    </location>
</feature>
<feature type="active site" evidence="5">
    <location>
        <position position="228"/>
    </location>
</feature>
<dbReference type="InterPro" id="IPR050178">
    <property type="entry name" value="AspA/AstE_fam"/>
</dbReference>
<comment type="cofactor">
    <cofactor evidence="5">
        <name>Zn(2+)</name>
        <dbReference type="ChEBI" id="CHEBI:29105"/>
    </cofactor>
    <text evidence="5">Binds 1 zinc ion per subunit.</text>
</comment>
<organism evidence="9 10">
    <name type="scientific">Paraburkholderia edwinii</name>
    <dbReference type="NCBI Taxonomy" id="2861782"/>
    <lineage>
        <taxon>Bacteria</taxon>
        <taxon>Pseudomonadati</taxon>
        <taxon>Pseudomonadota</taxon>
        <taxon>Betaproteobacteria</taxon>
        <taxon>Burkholderiales</taxon>
        <taxon>Burkholderiaceae</taxon>
        <taxon>Paraburkholderia</taxon>
    </lineage>
</organism>
<dbReference type="SUPFAM" id="SSF53187">
    <property type="entry name" value="Zn-dependent exopeptidases"/>
    <property type="match status" value="1"/>
</dbReference>
<dbReference type="InterPro" id="IPR055438">
    <property type="entry name" value="AstE_AspA_cat"/>
</dbReference>
<dbReference type="NCBIfam" id="TIGR03242">
    <property type="entry name" value="arg_catab_astE"/>
    <property type="match status" value="1"/>
</dbReference>
<dbReference type="Gene3D" id="3.40.630.10">
    <property type="entry name" value="Zn peptidases"/>
    <property type="match status" value="1"/>
</dbReference>
<dbReference type="PIRSF" id="PIRSF017020">
    <property type="entry name" value="AstE"/>
    <property type="match status" value="1"/>
</dbReference>
<dbReference type="Pfam" id="PF24827">
    <property type="entry name" value="AstE_AspA_cat"/>
    <property type="match status" value="1"/>
</dbReference>
<reference evidence="9 10" key="1">
    <citation type="submission" date="2021-07" db="EMBL/GenBank/DDBJ databases">
        <title>Paraburkholderia edwinii protects Aspergillus sp. from phenazines by acting as a toxin sponge.</title>
        <authorList>
            <person name="Dahlstrom K.M."/>
            <person name="Newman D.K."/>
        </authorList>
    </citation>
    <scope>NUCLEOTIDE SEQUENCE [LARGE SCALE GENOMIC DNA]</scope>
    <source>
        <strain evidence="9 10">Pe01</strain>
    </source>
</reference>
<gene>
    <name evidence="5 9" type="primary">astE</name>
    <name evidence="9" type="ORF">KZJ38_09120</name>
</gene>
<dbReference type="InterPro" id="IPR007036">
    <property type="entry name" value="Aste_AspA_hybrid_dom"/>
</dbReference>
<dbReference type="EC" id="3.5.1.96" evidence="5 6"/>
<evidence type="ECO:0000256" key="1">
    <source>
        <dbReference type="ARBA" id="ARBA00022503"/>
    </source>
</evidence>
<dbReference type="GO" id="GO:0009017">
    <property type="term" value="F:succinylglutamate desuccinylase activity"/>
    <property type="evidence" value="ECO:0007669"/>
    <property type="project" value="UniProtKB-EC"/>
</dbReference>
<dbReference type="PANTHER" id="PTHR15162:SF7">
    <property type="entry name" value="SUCCINYLGLUTAMATE DESUCCINYLASE"/>
    <property type="match status" value="1"/>
</dbReference>